<dbReference type="AlphaFoldDB" id="A0A0E9UZ55"/>
<sequence length="34" mass="4189">MVVLSKIFELVFLFFILFLFLFFEVQCTIEAFYM</sequence>
<name>A0A0E9UZ55_ANGAN</name>
<organism evidence="1">
    <name type="scientific">Anguilla anguilla</name>
    <name type="common">European freshwater eel</name>
    <name type="synonym">Muraena anguilla</name>
    <dbReference type="NCBI Taxonomy" id="7936"/>
    <lineage>
        <taxon>Eukaryota</taxon>
        <taxon>Metazoa</taxon>
        <taxon>Chordata</taxon>
        <taxon>Craniata</taxon>
        <taxon>Vertebrata</taxon>
        <taxon>Euteleostomi</taxon>
        <taxon>Actinopterygii</taxon>
        <taxon>Neopterygii</taxon>
        <taxon>Teleostei</taxon>
        <taxon>Anguilliformes</taxon>
        <taxon>Anguillidae</taxon>
        <taxon>Anguilla</taxon>
    </lineage>
</organism>
<protein>
    <submittedName>
        <fullName evidence="1">Uncharacterized protein</fullName>
    </submittedName>
</protein>
<proteinExistence type="predicted"/>
<reference evidence="1" key="2">
    <citation type="journal article" date="2015" name="Fish Shellfish Immunol.">
        <title>Early steps in the European eel (Anguilla anguilla)-Vibrio vulnificus interaction in the gills: Role of the RtxA13 toxin.</title>
        <authorList>
            <person name="Callol A."/>
            <person name="Pajuelo D."/>
            <person name="Ebbesson L."/>
            <person name="Teles M."/>
            <person name="MacKenzie S."/>
            <person name="Amaro C."/>
        </authorList>
    </citation>
    <scope>NUCLEOTIDE SEQUENCE</scope>
</reference>
<accession>A0A0E9UZ55</accession>
<evidence type="ECO:0000313" key="1">
    <source>
        <dbReference type="EMBL" id="JAH71169.1"/>
    </source>
</evidence>
<reference evidence="1" key="1">
    <citation type="submission" date="2014-11" db="EMBL/GenBank/DDBJ databases">
        <authorList>
            <person name="Amaro Gonzalez C."/>
        </authorList>
    </citation>
    <scope>NUCLEOTIDE SEQUENCE</scope>
</reference>
<dbReference type="EMBL" id="GBXM01037408">
    <property type="protein sequence ID" value="JAH71169.1"/>
    <property type="molecule type" value="Transcribed_RNA"/>
</dbReference>